<evidence type="ECO:0000256" key="2">
    <source>
        <dbReference type="ARBA" id="ARBA00022676"/>
    </source>
</evidence>
<dbReference type="RefSeq" id="WP_091166624.1">
    <property type="nucleotide sequence ID" value="NZ_FNCG01000004.1"/>
</dbReference>
<dbReference type="Proteomes" id="UP000199705">
    <property type="component" value="Unassembled WGS sequence"/>
</dbReference>
<sequence length="302" mass="35252">MAKLAAITTSHNEDYQFNNWLTHYEAYKDEIDYHIIVENNSNELYREKIRENFPNAIILWQNEDLGVARGFNEGIRYVMEHTDAELILFMMQDMYIPKGGVTILKDLLLASDKTGVVAAVNLYENRSNIIREHGGNINKKDFTVDKFFKDVPLSKEIPEDLQVDFVCGGNYMMKTKIFKEAGLYDERIFMYGDESDLFIRVKKAGYDIISTTRTQCWHEHIYLSAAARLPSNHAVYYTARNYFYLIKKHGNGANFRYGLFKSAKVAARNIARFFVYEKNFVKINLMMKGYYNGIFLMNLKKD</sequence>
<dbReference type="STRING" id="551996.SAMN05192573_104391"/>
<evidence type="ECO:0000256" key="1">
    <source>
        <dbReference type="ARBA" id="ARBA00006739"/>
    </source>
</evidence>
<dbReference type="SUPFAM" id="SSF53448">
    <property type="entry name" value="Nucleotide-diphospho-sugar transferases"/>
    <property type="match status" value="1"/>
</dbReference>
<reference evidence="6" key="1">
    <citation type="submission" date="2016-10" db="EMBL/GenBank/DDBJ databases">
        <authorList>
            <person name="Varghese N."/>
            <person name="Submissions S."/>
        </authorList>
    </citation>
    <scope>NUCLEOTIDE SEQUENCE [LARGE SCALE GENOMIC DNA]</scope>
    <source>
        <strain evidence="6">Gh-67</strain>
    </source>
</reference>
<dbReference type="Pfam" id="PF00535">
    <property type="entry name" value="Glycos_transf_2"/>
    <property type="match status" value="1"/>
</dbReference>
<comment type="similarity">
    <text evidence="1">Belongs to the glycosyltransferase 2 family.</text>
</comment>
<name>A0A1G7WE62_9SPHI</name>
<dbReference type="InterPro" id="IPR001173">
    <property type="entry name" value="Glyco_trans_2-like"/>
</dbReference>
<keyword evidence="3 5" id="KW-0808">Transferase</keyword>
<gene>
    <name evidence="5" type="ORF">SAMN05192573_104391</name>
</gene>
<keyword evidence="2" id="KW-0328">Glycosyltransferase</keyword>
<feature type="domain" description="Glycosyltransferase 2-like" evidence="4">
    <location>
        <begin position="35"/>
        <end position="179"/>
    </location>
</feature>
<organism evidence="5 6">
    <name type="scientific">Mucilaginibacter gossypii</name>
    <dbReference type="NCBI Taxonomy" id="551996"/>
    <lineage>
        <taxon>Bacteria</taxon>
        <taxon>Pseudomonadati</taxon>
        <taxon>Bacteroidota</taxon>
        <taxon>Sphingobacteriia</taxon>
        <taxon>Sphingobacteriales</taxon>
        <taxon>Sphingobacteriaceae</taxon>
        <taxon>Mucilaginibacter</taxon>
    </lineage>
</organism>
<dbReference type="PANTHER" id="PTHR43179:SF12">
    <property type="entry name" value="GALACTOFURANOSYLTRANSFERASE GLFT2"/>
    <property type="match status" value="1"/>
</dbReference>
<evidence type="ECO:0000259" key="4">
    <source>
        <dbReference type="Pfam" id="PF00535"/>
    </source>
</evidence>
<dbReference type="Gene3D" id="3.90.550.10">
    <property type="entry name" value="Spore Coat Polysaccharide Biosynthesis Protein SpsA, Chain A"/>
    <property type="match status" value="1"/>
</dbReference>
<dbReference type="GO" id="GO:0016757">
    <property type="term" value="F:glycosyltransferase activity"/>
    <property type="evidence" value="ECO:0007669"/>
    <property type="project" value="UniProtKB-KW"/>
</dbReference>
<proteinExistence type="inferred from homology"/>
<protein>
    <submittedName>
        <fullName evidence="5">Glycosyltransferase, GT2 family</fullName>
    </submittedName>
</protein>
<evidence type="ECO:0000313" key="5">
    <source>
        <dbReference type="EMBL" id="SDG70262.1"/>
    </source>
</evidence>
<keyword evidence="6" id="KW-1185">Reference proteome</keyword>
<dbReference type="PANTHER" id="PTHR43179">
    <property type="entry name" value="RHAMNOSYLTRANSFERASE WBBL"/>
    <property type="match status" value="1"/>
</dbReference>
<dbReference type="EMBL" id="FNCG01000004">
    <property type="protein sequence ID" value="SDG70262.1"/>
    <property type="molecule type" value="Genomic_DNA"/>
</dbReference>
<evidence type="ECO:0000313" key="6">
    <source>
        <dbReference type="Proteomes" id="UP000199705"/>
    </source>
</evidence>
<accession>A0A1G7WE62</accession>
<dbReference type="InterPro" id="IPR029044">
    <property type="entry name" value="Nucleotide-diphossugar_trans"/>
</dbReference>
<dbReference type="AlphaFoldDB" id="A0A1G7WE62"/>
<evidence type="ECO:0000256" key="3">
    <source>
        <dbReference type="ARBA" id="ARBA00022679"/>
    </source>
</evidence>